<feature type="transmembrane region" description="Helical" evidence="5">
    <location>
        <begin position="47"/>
        <end position="67"/>
    </location>
</feature>
<dbReference type="GO" id="GO:0008295">
    <property type="term" value="P:spermidine biosynthetic process"/>
    <property type="evidence" value="ECO:0007669"/>
    <property type="project" value="UniProtKB-UniRule"/>
</dbReference>
<comment type="subunit">
    <text evidence="5">Homodimer or homotetramer.</text>
</comment>
<comment type="pathway">
    <text evidence="5">Amine and polyamine biosynthesis; spermidine biosynthesis; spermidine from putrescine: step 1/1.</text>
</comment>
<feature type="transmembrane region" description="Helical" evidence="5">
    <location>
        <begin position="206"/>
        <end position="229"/>
    </location>
</feature>
<keyword evidence="5" id="KW-1133">Transmembrane helix</keyword>
<comment type="similarity">
    <text evidence="1 5">Belongs to the spermidine/spermine synthase family.</text>
</comment>
<feature type="active site" description="Proton acceptor" evidence="5 6">
    <location>
        <position position="377"/>
    </location>
</feature>
<evidence type="ECO:0000313" key="8">
    <source>
        <dbReference type="EMBL" id="OSM07140.1"/>
    </source>
</evidence>
<dbReference type="SUPFAM" id="SSF53335">
    <property type="entry name" value="S-adenosyl-L-methionine-dependent methyltransferases"/>
    <property type="match status" value="1"/>
</dbReference>
<evidence type="ECO:0000256" key="3">
    <source>
        <dbReference type="ARBA" id="ARBA00023066"/>
    </source>
</evidence>
<dbReference type="GO" id="GO:0010487">
    <property type="term" value="F:thermospermine synthase activity"/>
    <property type="evidence" value="ECO:0007669"/>
    <property type="project" value="UniProtKB-ARBA"/>
</dbReference>
<dbReference type="EC" id="2.5.1.16" evidence="5"/>
<dbReference type="InterPro" id="IPR030373">
    <property type="entry name" value="PABS_CS"/>
</dbReference>
<dbReference type="HAMAP" id="MF_00198">
    <property type="entry name" value="Spermidine_synth"/>
    <property type="match status" value="1"/>
</dbReference>
<evidence type="ECO:0000256" key="1">
    <source>
        <dbReference type="ARBA" id="ARBA00007867"/>
    </source>
</evidence>
<dbReference type="InterPro" id="IPR001045">
    <property type="entry name" value="Spermi_synthase"/>
</dbReference>
<dbReference type="EMBL" id="LVJN01000015">
    <property type="protein sequence ID" value="OSM07140.1"/>
    <property type="molecule type" value="Genomic_DNA"/>
</dbReference>
<feature type="binding site" evidence="5">
    <location>
        <begin position="359"/>
        <end position="360"/>
    </location>
    <ligand>
        <name>S-methyl-5'-thioadenosine</name>
        <dbReference type="ChEBI" id="CHEBI:17509"/>
    </ligand>
</feature>
<keyword evidence="5" id="KW-0812">Transmembrane</keyword>
<name>A0A1Y2K8R1_9PROT</name>
<feature type="transmembrane region" description="Helical" evidence="5">
    <location>
        <begin position="175"/>
        <end position="194"/>
    </location>
</feature>
<dbReference type="AlphaFoldDB" id="A0A1Y2K8R1"/>
<dbReference type="NCBIfam" id="NF002956">
    <property type="entry name" value="PRK03612.1"/>
    <property type="match status" value="1"/>
</dbReference>
<feature type="domain" description="PABS" evidence="7">
    <location>
        <begin position="222"/>
        <end position="456"/>
    </location>
</feature>
<proteinExistence type="inferred from homology"/>
<dbReference type="InterPro" id="IPR030374">
    <property type="entry name" value="PABS"/>
</dbReference>
<evidence type="ECO:0000256" key="2">
    <source>
        <dbReference type="ARBA" id="ARBA00022679"/>
    </source>
</evidence>
<feature type="transmembrane region" description="Helical" evidence="5">
    <location>
        <begin position="16"/>
        <end position="41"/>
    </location>
</feature>
<feature type="transmembrane region" description="Helical" evidence="5">
    <location>
        <begin position="79"/>
        <end position="100"/>
    </location>
</feature>
<reference evidence="8 9" key="1">
    <citation type="journal article" date="2016" name="BMC Genomics">
        <title>Combined genomic and structural analyses of a cultured magnetotactic bacterium reveals its niche adaptation to a dynamic environment.</title>
        <authorList>
            <person name="Araujo A.C."/>
            <person name="Morillo V."/>
            <person name="Cypriano J."/>
            <person name="Teixeira L.C."/>
            <person name="Leao P."/>
            <person name="Lyra S."/>
            <person name="Almeida L.G."/>
            <person name="Bazylinski D.A."/>
            <person name="Vasconcellos A.T."/>
            <person name="Abreu F."/>
            <person name="Lins U."/>
        </authorList>
    </citation>
    <scope>NUCLEOTIDE SEQUENCE [LARGE SCALE GENOMIC DNA]</scope>
    <source>
        <strain evidence="8 9">IT-1</strain>
    </source>
</reference>
<comment type="caution">
    <text evidence="5">Lacks conserved residue(s) required for the propagation of feature annotation.</text>
</comment>
<dbReference type="PROSITE" id="PS01330">
    <property type="entry name" value="PABS_1"/>
    <property type="match status" value="1"/>
</dbReference>
<comment type="caution">
    <text evidence="8">The sequence shown here is derived from an EMBL/GenBank/DDBJ whole genome shotgun (WGS) entry which is preliminary data.</text>
</comment>
<evidence type="ECO:0000256" key="6">
    <source>
        <dbReference type="PROSITE-ProRule" id="PRU00354"/>
    </source>
</evidence>
<dbReference type="InterPro" id="IPR029063">
    <property type="entry name" value="SAM-dependent_MTases_sf"/>
</dbReference>
<gene>
    <name evidence="5" type="primary">speE</name>
    <name evidence="8" type="ORF">MAIT1_03945</name>
</gene>
<dbReference type="Proteomes" id="UP000194003">
    <property type="component" value="Unassembled WGS sequence"/>
</dbReference>
<feature type="binding site" evidence="5">
    <location>
        <position position="325"/>
    </location>
    <ligand>
        <name>S-methyl-5'-thioadenosine</name>
        <dbReference type="ChEBI" id="CHEBI:17509"/>
    </ligand>
</feature>
<dbReference type="GO" id="GO:0004766">
    <property type="term" value="F:spermidine synthase activity"/>
    <property type="evidence" value="ECO:0007669"/>
    <property type="project" value="UniProtKB-UniRule"/>
</dbReference>
<dbReference type="InterPro" id="IPR036259">
    <property type="entry name" value="MFS_trans_sf"/>
</dbReference>
<sequence>MTASDPQQRDRDVFTLVYAIFTAGLCSIIYELLIATAVVYFRGDSVFYFSLTIGLYMAAMGAGAYLSKFLRRDLIERMIAAEILLGLLGGLSAPLIYLAYLNDAAFIPVYSALTLIIGLLIGLETPLLTRILETYDGLRVGIAHVLSLDYLGALAATVAFPLLLLPLFGTFRTSLLFGLINMSIAGLLAWRFGPRLPAGRRPHYRRAAWGATLLIIAGLASAHWLLALWNQSAYSDRIVHAERTRFQEVVLTRHRNDLRLYLNGALQFSAIDEYRYHEALIHLPMARLAASRPGPWRVLVLGGGDGLAVRELLRYTQIARIDLIDLDERVLELARENPHIRALNGDSLRDKRAHVQVGDAMSYLNARGQLYDLIVADLPDPSSTDVARLYSDAFHHLVKANLAPGGVFVTQATSPFYARAAFWTIHNTVRSVFGSAIPYHLNVPSFGEWGFVMAGGAEVEWTSLTWPGLRYLRPEMATGLLTFGGDIDDPGDLGISTIDRPTVLERYQSGWRYWSD</sequence>
<evidence type="ECO:0000256" key="4">
    <source>
        <dbReference type="ARBA" id="ARBA00023115"/>
    </source>
</evidence>
<feature type="binding site" evidence="5">
    <location>
        <position position="277"/>
    </location>
    <ligand>
        <name>spermidine</name>
        <dbReference type="ChEBI" id="CHEBI:57834"/>
    </ligand>
</feature>
<comment type="catalytic activity">
    <reaction evidence="5">
        <text>S-adenosyl 3-(methylsulfanyl)propylamine + putrescine = S-methyl-5'-thioadenosine + spermidine + H(+)</text>
        <dbReference type="Rhea" id="RHEA:12721"/>
        <dbReference type="ChEBI" id="CHEBI:15378"/>
        <dbReference type="ChEBI" id="CHEBI:17509"/>
        <dbReference type="ChEBI" id="CHEBI:57443"/>
        <dbReference type="ChEBI" id="CHEBI:57834"/>
        <dbReference type="ChEBI" id="CHEBI:326268"/>
        <dbReference type="EC" id="2.5.1.16"/>
    </reaction>
</comment>
<dbReference type="RefSeq" id="WP_085441096.1">
    <property type="nucleotide sequence ID" value="NZ_LVJN01000015.1"/>
</dbReference>
<feature type="binding site" evidence="5">
    <location>
        <position position="247"/>
    </location>
    <ligand>
        <name>S-methyl-5'-thioadenosine</name>
        <dbReference type="ChEBI" id="CHEBI:17509"/>
    </ligand>
</feature>
<keyword evidence="2 5" id="KW-0808">Transferase</keyword>
<organism evidence="8 9">
    <name type="scientific">Magnetofaba australis IT-1</name>
    <dbReference type="NCBI Taxonomy" id="1434232"/>
    <lineage>
        <taxon>Bacteria</taxon>
        <taxon>Pseudomonadati</taxon>
        <taxon>Pseudomonadota</taxon>
        <taxon>Magnetococcia</taxon>
        <taxon>Magnetococcales</taxon>
        <taxon>Magnetococcaceae</taxon>
        <taxon>Magnetofaba</taxon>
    </lineage>
</organism>
<dbReference type="PANTHER" id="PTHR43317:SF1">
    <property type="entry name" value="THERMOSPERMINE SYNTHASE ACAULIS5"/>
    <property type="match status" value="1"/>
</dbReference>
<keyword evidence="5" id="KW-0472">Membrane</keyword>
<feature type="transmembrane region" description="Helical" evidence="5">
    <location>
        <begin position="150"/>
        <end position="169"/>
    </location>
</feature>
<dbReference type="UniPathway" id="UPA00248">
    <property type="reaction ID" value="UER00314"/>
</dbReference>
<dbReference type="CDD" id="cd02440">
    <property type="entry name" value="AdoMet_MTases"/>
    <property type="match status" value="1"/>
</dbReference>
<comment type="function">
    <text evidence="5">Catalyzes the irreversible transfer of a propylamine group from the amino donor S-adenosylmethioninamine (decarboxy-AdoMet) to putrescine (1,4-diaminobutane) to yield spermidine.</text>
</comment>
<dbReference type="PANTHER" id="PTHR43317">
    <property type="entry name" value="THERMOSPERMINE SYNTHASE ACAULIS5"/>
    <property type="match status" value="1"/>
</dbReference>
<dbReference type="OrthoDB" id="9793120at2"/>
<keyword evidence="3 5" id="KW-0745">Spermidine biosynthesis</keyword>
<keyword evidence="4 5" id="KW-0620">Polyamine biosynthesis</keyword>
<evidence type="ECO:0000313" key="9">
    <source>
        <dbReference type="Proteomes" id="UP000194003"/>
    </source>
</evidence>
<evidence type="ECO:0000256" key="5">
    <source>
        <dbReference type="HAMAP-Rule" id="MF_00198"/>
    </source>
</evidence>
<accession>A0A1Y2K8R1</accession>
<dbReference type="Gene3D" id="3.40.50.150">
    <property type="entry name" value="Vaccinia Virus protein VP39"/>
    <property type="match status" value="1"/>
</dbReference>
<comment type="subcellular location">
    <subcellularLocation>
        <location evidence="5">Cell membrane</location>
        <topology evidence="5">Multi-pass membrane protein</topology>
    </subcellularLocation>
</comment>
<keyword evidence="5" id="KW-1003">Cell membrane</keyword>
<evidence type="ECO:0000259" key="7">
    <source>
        <dbReference type="PROSITE" id="PS51006"/>
    </source>
</evidence>
<feature type="binding site" evidence="5">
    <location>
        <position position="305"/>
    </location>
    <ligand>
        <name>spermidine</name>
        <dbReference type="ChEBI" id="CHEBI:57834"/>
    </ligand>
</feature>
<dbReference type="SUPFAM" id="SSF103473">
    <property type="entry name" value="MFS general substrate transporter"/>
    <property type="match status" value="1"/>
</dbReference>
<protein>
    <recommendedName>
        <fullName evidence="5">Polyamine aminopropyltransferase</fullName>
    </recommendedName>
    <alternativeName>
        <fullName evidence="5">Putrescine aminopropyltransferase</fullName>
        <shortName evidence="5">PAPT</shortName>
    </alternativeName>
    <alternativeName>
        <fullName evidence="5">Spermidine synthase</fullName>
        <shortName evidence="5">SPDS</shortName>
        <shortName evidence="5">SPDSY</shortName>
        <ecNumber evidence="5">2.5.1.16</ecNumber>
    </alternativeName>
</protein>
<dbReference type="Pfam" id="PF01564">
    <property type="entry name" value="Spermine_synth"/>
    <property type="match status" value="1"/>
</dbReference>
<dbReference type="PROSITE" id="PS51006">
    <property type="entry name" value="PABS_2"/>
    <property type="match status" value="1"/>
</dbReference>
<keyword evidence="9" id="KW-1185">Reference proteome</keyword>
<dbReference type="GO" id="GO:0005886">
    <property type="term" value="C:plasma membrane"/>
    <property type="evidence" value="ECO:0007669"/>
    <property type="project" value="UniProtKB-SubCell"/>
</dbReference>
<dbReference type="STRING" id="1434232.MAIT1_03945"/>
<feature type="transmembrane region" description="Helical" evidence="5">
    <location>
        <begin position="106"/>
        <end position="129"/>
    </location>
</feature>